<comment type="cofactor">
    <cofactor evidence="1">
        <name>adenosylcob(III)alamin</name>
        <dbReference type="ChEBI" id="CHEBI:18408"/>
    </cofactor>
</comment>
<dbReference type="STRING" id="69332.A0A388JXG2"/>
<keyword evidence="3" id="KW-0560">Oxidoreductase</keyword>
<gene>
    <name evidence="6" type="ORF">CBR_g30796</name>
</gene>
<keyword evidence="2" id="KW-0846">Cobalamin</keyword>
<accession>A0A388JXG2</accession>
<evidence type="ECO:0000259" key="5">
    <source>
        <dbReference type="Pfam" id="PF21995"/>
    </source>
</evidence>
<dbReference type="OrthoDB" id="14890at2759"/>
<dbReference type="Gene3D" id="3.20.70.20">
    <property type="match status" value="3"/>
</dbReference>
<dbReference type="AlphaFoldDB" id="A0A388JXG2"/>
<evidence type="ECO:0000256" key="3">
    <source>
        <dbReference type="ARBA" id="ARBA00023002"/>
    </source>
</evidence>
<dbReference type="EMBL" id="BFEA01000029">
    <property type="protein sequence ID" value="GBG62475.1"/>
    <property type="molecule type" value="Genomic_DNA"/>
</dbReference>
<sequence>MTRYSRWMEEKQRRETWEETVDRYCKFINEHVQKRCDYNLGEYLSKIRKFVLEQRVMPSMRCLMTAGPALERENLCGYNCSYLHIDSIESFDEILYILMNGVGVGFSVETHYVAKLPRIPDVITESGKAILVEDSKEGWAKALREVVSGLFEGKQHGWDLSAIRPQGSRLKTFGGRASGPGPLDEILTVVSEIMTTARGRQLRPIECCDMVCVIARNVAAGGSRRSALMCLSSLDDKEMRDAKNFRVHDLTGKSYRFSTNISVNYHSKPDTENWEDEWRALVEGNSGERGIFSSYVCGKKTVNNSKLDGLPERGEHENYGTNPCCEIVLKSNQCCNLSELIVRPDDTKESLVENAEVATVLGTIQSTLTNFNYVRSKWAENCEQERLLGVSMTGILDCKWLAQTTEENAKFLHTLRKKCVKVNELWAERLGIARSKAITCIKPSGTVSELVGTASGIHPRHSEYYIRRIRNPMEDPVTKYLVDQGFGGEEGVYEKGTWIFSFPVKSPDGSTVRSQLTALTHIKLYKFFQDNWCHHKPSITVTVKPHEWDDVKGFVFDNFDHLCGISFLPYDGGNYQQMPYEEVDKQTYEKMLRCAPSSRVNWVGLRKYERVNATRDLYELACVAGGGCAE</sequence>
<dbReference type="Pfam" id="PF21995">
    <property type="entry name" value="RNR-II_ins_dom"/>
    <property type="match status" value="1"/>
</dbReference>
<name>A0A388JXG2_CHABU</name>
<organism evidence="6 7">
    <name type="scientific">Chara braunii</name>
    <name type="common">Braun's stonewort</name>
    <dbReference type="NCBI Taxonomy" id="69332"/>
    <lineage>
        <taxon>Eukaryota</taxon>
        <taxon>Viridiplantae</taxon>
        <taxon>Streptophyta</taxon>
        <taxon>Charophyceae</taxon>
        <taxon>Charales</taxon>
        <taxon>Characeae</taxon>
        <taxon>Chara</taxon>
    </lineage>
</organism>
<dbReference type="GO" id="GO:0004748">
    <property type="term" value="F:ribonucleoside-diphosphate reductase activity, thioredoxin disulfide as acceptor"/>
    <property type="evidence" value="ECO:0007669"/>
    <property type="project" value="TreeGrafter"/>
</dbReference>
<reference evidence="6 7" key="1">
    <citation type="journal article" date="2018" name="Cell">
        <title>The Chara Genome: Secondary Complexity and Implications for Plant Terrestrialization.</title>
        <authorList>
            <person name="Nishiyama T."/>
            <person name="Sakayama H."/>
            <person name="Vries J.D."/>
            <person name="Buschmann H."/>
            <person name="Saint-Marcoux D."/>
            <person name="Ullrich K.K."/>
            <person name="Haas F.B."/>
            <person name="Vanderstraeten L."/>
            <person name="Becker D."/>
            <person name="Lang D."/>
            <person name="Vosolsobe S."/>
            <person name="Rombauts S."/>
            <person name="Wilhelmsson P.K.I."/>
            <person name="Janitza P."/>
            <person name="Kern R."/>
            <person name="Heyl A."/>
            <person name="Rumpler F."/>
            <person name="Villalobos L.I.A.C."/>
            <person name="Clay J.M."/>
            <person name="Skokan R."/>
            <person name="Toyoda A."/>
            <person name="Suzuki Y."/>
            <person name="Kagoshima H."/>
            <person name="Schijlen E."/>
            <person name="Tajeshwar N."/>
            <person name="Catarino B."/>
            <person name="Hetherington A.J."/>
            <person name="Saltykova A."/>
            <person name="Bonnot C."/>
            <person name="Breuninger H."/>
            <person name="Symeonidi A."/>
            <person name="Radhakrishnan G.V."/>
            <person name="Van Nieuwerburgh F."/>
            <person name="Deforce D."/>
            <person name="Chang C."/>
            <person name="Karol K.G."/>
            <person name="Hedrich R."/>
            <person name="Ulvskov P."/>
            <person name="Glockner G."/>
            <person name="Delwiche C.F."/>
            <person name="Petrasek J."/>
            <person name="Van de Peer Y."/>
            <person name="Friml J."/>
            <person name="Beilby M."/>
            <person name="Dolan L."/>
            <person name="Kohara Y."/>
            <person name="Sugano S."/>
            <person name="Fujiyama A."/>
            <person name="Delaux P.-M."/>
            <person name="Quint M."/>
            <person name="TheiBen G."/>
            <person name="Hagemann M."/>
            <person name="Harholt J."/>
            <person name="Dunand C."/>
            <person name="Zachgo S."/>
            <person name="Langdale J."/>
            <person name="Maumus F."/>
            <person name="Straeten D.V.D."/>
            <person name="Gould S.B."/>
            <person name="Rensing S.A."/>
        </authorList>
    </citation>
    <scope>NUCLEOTIDE SEQUENCE [LARGE SCALE GENOMIC DNA]</scope>
    <source>
        <strain evidence="6 7">S276</strain>
    </source>
</reference>
<dbReference type="PANTHER" id="PTHR43371">
    <property type="entry name" value="VITAMIN B12-DEPENDENT RIBONUCLEOTIDE REDUCTASE"/>
    <property type="match status" value="1"/>
</dbReference>
<feature type="domain" description="B12-dependent ribonucleotide reductase insertion" evidence="5">
    <location>
        <begin position="132"/>
        <end position="193"/>
    </location>
</feature>
<evidence type="ECO:0000256" key="2">
    <source>
        <dbReference type="ARBA" id="ARBA00022628"/>
    </source>
</evidence>
<dbReference type="Proteomes" id="UP000265515">
    <property type="component" value="Unassembled WGS sequence"/>
</dbReference>
<evidence type="ECO:0000256" key="1">
    <source>
        <dbReference type="ARBA" id="ARBA00001922"/>
    </source>
</evidence>
<evidence type="ECO:0000313" key="6">
    <source>
        <dbReference type="EMBL" id="GBG62475.1"/>
    </source>
</evidence>
<evidence type="ECO:0000256" key="4">
    <source>
        <dbReference type="ARBA" id="ARBA00023285"/>
    </source>
</evidence>
<evidence type="ECO:0000313" key="7">
    <source>
        <dbReference type="Proteomes" id="UP000265515"/>
    </source>
</evidence>
<dbReference type="PANTHER" id="PTHR43371:SF1">
    <property type="entry name" value="RIBONUCLEOSIDE-DIPHOSPHATE REDUCTASE"/>
    <property type="match status" value="1"/>
</dbReference>
<dbReference type="InterPro" id="IPR054158">
    <property type="entry name" value="RNR-II_ins_dom"/>
</dbReference>
<protein>
    <recommendedName>
        <fullName evidence="5">B12-dependent ribonucleotide reductase insertion domain-containing protein</fullName>
    </recommendedName>
</protein>
<dbReference type="GO" id="GO:0031419">
    <property type="term" value="F:cobalamin binding"/>
    <property type="evidence" value="ECO:0007669"/>
    <property type="project" value="UniProtKB-KW"/>
</dbReference>
<dbReference type="OMA" id="FHCNLAE"/>
<keyword evidence="4" id="KW-0170">Cobalt</keyword>
<proteinExistence type="predicted"/>
<comment type="caution">
    <text evidence="6">The sequence shown here is derived from an EMBL/GenBank/DDBJ whole genome shotgun (WGS) entry which is preliminary data.</text>
</comment>
<dbReference type="SUPFAM" id="SSF51998">
    <property type="entry name" value="PFL-like glycyl radical enzymes"/>
    <property type="match status" value="1"/>
</dbReference>
<dbReference type="Gramene" id="GBG62475">
    <property type="protein sequence ID" value="GBG62475"/>
    <property type="gene ID" value="CBR_g30796"/>
</dbReference>
<dbReference type="InterPro" id="IPR050862">
    <property type="entry name" value="RdRp_reductase_class-2"/>
</dbReference>
<keyword evidence="7" id="KW-1185">Reference proteome</keyword>